<accession>A0ABP9HDB9</accession>
<comment type="caution">
    <text evidence="4">The sequence shown here is derived from an EMBL/GenBank/DDBJ whole genome shotgun (WGS) entry which is preliminary data.</text>
</comment>
<feature type="signal peptide" evidence="3">
    <location>
        <begin position="1"/>
        <end position="27"/>
    </location>
</feature>
<evidence type="ECO:0000313" key="4">
    <source>
        <dbReference type="EMBL" id="GAA4967977.1"/>
    </source>
</evidence>
<organism evidence="4 5">
    <name type="scientific">Yinghuangia aomiensis</name>
    <dbReference type="NCBI Taxonomy" id="676205"/>
    <lineage>
        <taxon>Bacteria</taxon>
        <taxon>Bacillati</taxon>
        <taxon>Actinomycetota</taxon>
        <taxon>Actinomycetes</taxon>
        <taxon>Kitasatosporales</taxon>
        <taxon>Streptomycetaceae</taxon>
        <taxon>Yinghuangia</taxon>
    </lineage>
</organism>
<dbReference type="EMBL" id="BAABHS010000012">
    <property type="protein sequence ID" value="GAA4967977.1"/>
    <property type="molecule type" value="Genomic_DNA"/>
</dbReference>
<name>A0ABP9HDB9_9ACTN</name>
<evidence type="ECO:0000313" key="5">
    <source>
        <dbReference type="Proteomes" id="UP001500466"/>
    </source>
</evidence>
<evidence type="ECO:0000256" key="2">
    <source>
        <dbReference type="SAM" id="Phobius"/>
    </source>
</evidence>
<evidence type="ECO:0008006" key="6">
    <source>
        <dbReference type="Google" id="ProtNLM"/>
    </source>
</evidence>
<keyword evidence="2" id="KW-0472">Membrane</keyword>
<evidence type="ECO:0000256" key="1">
    <source>
        <dbReference type="SAM" id="MobiDB-lite"/>
    </source>
</evidence>
<feature type="compositionally biased region" description="Low complexity" evidence="1">
    <location>
        <begin position="28"/>
        <end position="37"/>
    </location>
</feature>
<feature type="transmembrane region" description="Helical" evidence="2">
    <location>
        <begin position="76"/>
        <end position="97"/>
    </location>
</feature>
<feature type="compositionally biased region" description="Basic and acidic residues" evidence="1">
    <location>
        <begin position="43"/>
        <end position="60"/>
    </location>
</feature>
<keyword evidence="3" id="KW-0732">Signal</keyword>
<keyword evidence="2" id="KW-0812">Transmembrane</keyword>
<dbReference type="RefSeq" id="WP_345676557.1">
    <property type="nucleotide sequence ID" value="NZ_BAABHS010000012.1"/>
</dbReference>
<dbReference type="Proteomes" id="UP001500466">
    <property type="component" value="Unassembled WGS sequence"/>
</dbReference>
<feature type="chain" id="PRO_5046218349" description="MYXO-CTERM domain-containing protein" evidence="3">
    <location>
        <begin position="28"/>
        <end position="108"/>
    </location>
</feature>
<keyword evidence="2" id="KW-1133">Transmembrane helix</keyword>
<keyword evidence="5" id="KW-1185">Reference proteome</keyword>
<feature type="region of interest" description="Disordered" evidence="1">
    <location>
        <begin position="28"/>
        <end position="72"/>
    </location>
</feature>
<proteinExistence type="predicted"/>
<sequence>MRRVRTLVAGTALGFAALTMAVPAAYADAGPSAADSGKSWSSGEEHKSGGMEKDSGEQKGRPHGGPHAGVGILDDGAGLATGAVLIAGGLGLGAYALRRRTSSGPAAA</sequence>
<protein>
    <recommendedName>
        <fullName evidence="6">MYXO-CTERM domain-containing protein</fullName>
    </recommendedName>
</protein>
<evidence type="ECO:0000256" key="3">
    <source>
        <dbReference type="SAM" id="SignalP"/>
    </source>
</evidence>
<gene>
    <name evidence="4" type="ORF">GCM10023205_36220</name>
</gene>
<reference evidence="5" key="1">
    <citation type="journal article" date="2019" name="Int. J. Syst. Evol. Microbiol.">
        <title>The Global Catalogue of Microorganisms (GCM) 10K type strain sequencing project: providing services to taxonomists for standard genome sequencing and annotation.</title>
        <authorList>
            <consortium name="The Broad Institute Genomics Platform"/>
            <consortium name="The Broad Institute Genome Sequencing Center for Infectious Disease"/>
            <person name="Wu L."/>
            <person name="Ma J."/>
        </authorList>
    </citation>
    <scope>NUCLEOTIDE SEQUENCE [LARGE SCALE GENOMIC DNA]</scope>
    <source>
        <strain evidence="5">JCM 17986</strain>
    </source>
</reference>